<keyword evidence="8" id="KW-0862">Zinc</keyword>
<dbReference type="InterPro" id="IPR044066">
    <property type="entry name" value="TRIAD_supradom"/>
</dbReference>
<dbReference type="Pfam" id="PF01485">
    <property type="entry name" value="IBR"/>
    <property type="match status" value="2"/>
</dbReference>
<evidence type="ECO:0000256" key="7">
    <source>
        <dbReference type="ARBA" id="ARBA00022786"/>
    </source>
</evidence>
<dbReference type="EC" id="2.3.2.31" evidence="2"/>
<keyword evidence="3" id="KW-0808">Transferase</keyword>
<evidence type="ECO:0000256" key="3">
    <source>
        <dbReference type="ARBA" id="ARBA00022679"/>
    </source>
</evidence>
<dbReference type="PANTHER" id="PTHR11685">
    <property type="entry name" value="RBR FAMILY RING FINGER AND IBR DOMAIN-CONTAINING"/>
    <property type="match status" value="1"/>
</dbReference>
<proteinExistence type="predicted"/>
<dbReference type="GO" id="GO:0008270">
    <property type="term" value="F:zinc ion binding"/>
    <property type="evidence" value="ECO:0007669"/>
    <property type="project" value="UniProtKB-KW"/>
</dbReference>
<evidence type="ECO:0000256" key="4">
    <source>
        <dbReference type="ARBA" id="ARBA00022723"/>
    </source>
</evidence>
<accession>A0A915CG80</accession>
<evidence type="ECO:0000256" key="5">
    <source>
        <dbReference type="ARBA" id="ARBA00022737"/>
    </source>
</evidence>
<evidence type="ECO:0000256" key="9">
    <source>
        <dbReference type="PROSITE-ProRule" id="PRU00175"/>
    </source>
</evidence>
<dbReference type="InterPro" id="IPR001841">
    <property type="entry name" value="Znf_RING"/>
</dbReference>
<evidence type="ECO:0000259" key="11">
    <source>
        <dbReference type="PROSITE" id="PS50089"/>
    </source>
</evidence>
<evidence type="ECO:0000256" key="6">
    <source>
        <dbReference type="ARBA" id="ARBA00022771"/>
    </source>
</evidence>
<reference evidence="14" key="1">
    <citation type="submission" date="2022-11" db="UniProtKB">
        <authorList>
            <consortium name="WormBaseParasite"/>
        </authorList>
    </citation>
    <scope>IDENTIFICATION</scope>
</reference>
<dbReference type="Proteomes" id="UP000887569">
    <property type="component" value="Unplaced"/>
</dbReference>
<evidence type="ECO:0000256" key="8">
    <source>
        <dbReference type="ARBA" id="ARBA00022833"/>
    </source>
</evidence>
<dbReference type="GO" id="GO:0016567">
    <property type="term" value="P:protein ubiquitination"/>
    <property type="evidence" value="ECO:0007669"/>
    <property type="project" value="InterPro"/>
</dbReference>
<evidence type="ECO:0000259" key="12">
    <source>
        <dbReference type="PROSITE" id="PS51873"/>
    </source>
</evidence>
<evidence type="ECO:0000313" key="13">
    <source>
        <dbReference type="Proteomes" id="UP000887569"/>
    </source>
</evidence>
<feature type="domain" description="RING-type" evidence="12">
    <location>
        <begin position="1056"/>
        <end position="1277"/>
    </location>
</feature>
<keyword evidence="7" id="KW-0833">Ubl conjugation pathway</keyword>
<feature type="compositionally biased region" description="Acidic residues" evidence="10">
    <location>
        <begin position="114"/>
        <end position="126"/>
    </location>
</feature>
<keyword evidence="5" id="KW-0677">Repeat</keyword>
<dbReference type="InterPro" id="IPR031127">
    <property type="entry name" value="E3_UB_ligase_RBR"/>
</dbReference>
<organism evidence="13 14">
    <name type="scientific">Parascaris univalens</name>
    <name type="common">Nematode worm</name>
    <dbReference type="NCBI Taxonomy" id="6257"/>
    <lineage>
        <taxon>Eukaryota</taxon>
        <taxon>Metazoa</taxon>
        <taxon>Ecdysozoa</taxon>
        <taxon>Nematoda</taxon>
        <taxon>Chromadorea</taxon>
        <taxon>Rhabditida</taxon>
        <taxon>Spirurina</taxon>
        <taxon>Ascaridomorpha</taxon>
        <taxon>Ascaridoidea</taxon>
        <taxon>Ascarididae</taxon>
        <taxon>Parascaris</taxon>
    </lineage>
</organism>
<dbReference type="PROSITE" id="PS50089">
    <property type="entry name" value="ZF_RING_2"/>
    <property type="match status" value="1"/>
</dbReference>
<dbReference type="Gene3D" id="1.20.120.1750">
    <property type="match status" value="1"/>
</dbReference>
<dbReference type="SUPFAM" id="SSF57850">
    <property type="entry name" value="RING/U-box"/>
    <property type="match status" value="2"/>
</dbReference>
<keyword evidence="6 9" id="KW-0863">Zinc-finger</keyword>
<sequence length="1319" mass="150634">HLNTLYQLDQQLMNQRSVFAGRRNEEPVSAAWDSSSHESFFSQAQHENSFFDHVDSPELQRSFFTARKQEEPCPIARDEKNSHSFFKSTQCEEPFSRSPVEQGSFFAQGKQEEDGFAEDSSDEEYREEGKVGSATSAGDRLGRWSKERSLYDAEGAVHECRPKIDKCVWQFDAIRQQILEHARQLANSKTDASKGSDRVVRLALRKDRSTMATEPTCRSGDLVQKAAATRIELPVSPALVPMIYEAQKFGIVNEVAVLCACVELDPIFSTWTDESEKWSASLSLMPLTFHRGDPVTYILICDQYMSHSEAFRKRWCVENSIDEAKIKSAFKTADIIVKAVRGFKADWSCMSCKFDLPSVIDYVPWIFRDVFKENIAVYSGLQKKGYLDLKTQKYIKVCSTSVLSLFGELPEYIVYARLVENQAVTVMAADASWVAKTADPDVLDAARKRRFIAFNVSMGPTAKAMLIEHMERLRLKVDRECHMNEDLRNDPYGRLQIFVTAEKLHALQKYIEEHIKPRVELLKRESLEAPVSDANYMVRIGAGGMINHLVLPGDSCSAESPESCQLGGTGGHLPNKVLVGYSGLVPLDVIRRVQKHFRIDVRWYRRKSYREAYLLLRHVTQEQVELASTILASRRRDLQFSIQMFDPSKGERQFSRNIFRQIVFYDLDEHMTSDDLRSATIPLLEKVNIHVRNEDVFVLYSRSYPCEDERRRKKYERRIASYLENIGRSAKIIENRHSDAKVFSEEPKYERQLPFNVHVNSVSAESDLEMSASVHFLNFNIGVRFFDAIMEHLRTHAPLSMGEIYVNSARMTGVYTIDIGTSRRLAFSLRGDLKRLESRLANTHEVKLELGYDKYGSFDSCATVSVVGKYYDRVLDAKANVEALLDGITLDCRRIADRIGDGVGFPDLPYHQLFSSSGRSWLVNLEASMGRENLILTVFPMKVQLKIQGSAVIIREAMRRIEFYLRGWMDSFLGRTILLRPPMYKSGIFDALLNKNGQELHSILNKVEGGFSIDVNPSLRELYFYGRRAQRDQLIEFLDDLSNSLVPSKGDSDGGCPPECVICLNRASPEAYCLEACGHYACLVCLNQQLVSAFANCNLPIECVSCGQPFVWKDFEALLMDSYANYAKDIKRIEPLISTALTVFMNSNLDKYRHCITPDCRGVYEITDEPHLRECALCGREVCTRCGNEDHNEMSCEKYGELRNNVDVSVRHWISENPENRRICPNALCQAVIEKQAGCSHMRCERCLTHFCWLCLYTAEEAGAIYRHIEEAHSESDLLEVAFEELNDPFIHEFALEHLRELEVDDPLDQDNFDGDWPN</sequence>
<comment type="catalytic activity">
    <reaction evidence="1">
        <text>[E2 ubiquitin-conjugating enzyme]-S-ubiquitinyl-L-cysteine + [acceptor protein]-L-lysine = [E2 ubiquitin-conjugating enzyme]-L-cysteine + [acceptor protein]-N(6)-ubiquitinyl-L-lysine.</text>
        <dbReference type="EC" id="2.3.2.31"/>
    </reaction>
</comment>
<name>A0A915CG80_PARUN</name>
<dbReference type="CDD" id="cd20335">
    <property type="entry name" value="BRcat_RBR"/>
    <property type="match status" value="1"/>
</dbReference>
<dbReference type="WBParaSite" id="PgR142_g005_t12">
    <property type="protein sequence ID" value="PgR142_g005_t12"/>
    <property type="gene ID" value="PgR142_g005"/>
</dbReference>
<dbReference type="InterPro" id="IPR002867">
    <property type="entry name" value="IBR_dom"/>
</dbReference>
<dbReference type="GO" id="GO:0061630">
    <property type="term" value="F:ubiquitin protein ligase activity"/>
    <property type="evidence" value="ECO:0007669"/>
    <property type="project" value="UniProtKB-EC"/>
</dbReference>
<protein>
    <recommendedName>
        <fullName evidence="2">RBR-type E3 ubiquitin transferase</fullName>
        <ecNumber evidence="2">2.3.2.31</ecNumber>
    </recommendedName>
</protein>
<evidence type="ECO:0000256" key="10">
    <source>
        <dbReference type="SAM" id="MobiDB-lite"/>
    </source>
</evidence>
<evidence type="ECO:0000256" key="2">
    <source>
        <dbReference type="ARBA" id="ARBA00012251"/>
    </source>
</evidence>
<evidence type="ECO:0000313" key="14">
    <source>
        <dbReference type="WBParaSite" id="PgR142_g005_t12"/>
    </source>
</evidence>
<dbReference type="PROSITE" id="PS51873">
    <property type="entry name" value="TRIAD"/>
    <property type="match status" value="1"/>
</dbReference>
<feature type="region of interest" description="Disordered" evidence="10">
    <location>
        <begin position="111"/>
        <end position="138"/>
    </location>
</feature>
<keyword evidence="4" id="KW-0479">Metal-binding</keyword>
<keyword evidence="13" id="KW-1185">Reference proteome</keyword>
<evidence type="ECO:0000256" key="1">
    <source>
        <dbReference type="ARBA" id="ARBA00001798"/>
    </source>
</evidence>
<dbReference type="SMART" id="SM00647">
    <property type="entry name" value="IBR"/>
    <property type="match status" value="2"/>
</dbReference>
<feature type="domain" description="RING-type" evidence="11">
    <location>
        <begin position="1060"/>
        <end position="1106"/>
    </location>
</feature>